<proteinExistence type="predicted"/>
<evidence type="ECO:0000313" key="1">
    <source>
        <dbReference type="EMBL" id="KAI3752479.1"/>
    </source>
</evidence>
<dbReference type="Proteomes" id="UP001055811">
    <property type="component" value="Linkage Group LG04"/>
</dbReference>
<protein>
    <submittedName>
        <fullName evidence="1">Uncharacterized protein</fullName>
    </submittedName>
</protein>
<organism evidence="1 2">
    <name type="scientific">Cichorium intybus</name>
    <name type="common">Chicory</name>
    <dbReference type="NCBI Taxonomy" id="13427"/>
    <lineage>
        <taxon>Eukaryota</taxon>
        <taxon>Viridiplantae</taxon>
        <taxon>Streptophyta</taxon>
        <taxon>Embryophyta</taxon>
        <taxon>Tracheophyta</taxon>
        <taxon>Spermatophyta</taxon>
        <taxon>Magnoliopsida</taxon>
        <taxon>eudicotyledons</taxon>
        <taxon>Gunneridae</taxon>
        <taxon>Pentapetalae</taxon>
        <taxon>asterids</taxon>
        <taxon>campanulids</taxon>
        <taxon>Asterales</taxon>
        <taxon>Asteraceae</taxon>
        <taxon>Cichorioideae</taxon>
        <taxon>Cichorieae</taxon>
        <taxon>Cichoriinae</taxon>
        <taxon>Cichorium</taxon>
    </lineage>
</organism>
<gene>
    <name evidence="1" type="ORF">L2E82_24512</name>
</gene>
<comment type="caution">
    <text evidence="1">The sequence shown here is derived from an EMBL/GenBank/DDBJ whole genome shotgun (WGS) entry which is preliminary data.</text>
</comment>
<keyword evidence="2" id="KW-1185">Reference proteome</keyword>
<name>A0ACB9E0P0_CICIN</name>
<dbReference type="EMBL" id="CM042012">
    <property type="protein sequence ID" value="KAI3752479.1"/>
    <property type="molecule type" value="Genomic_DNA"/>
</dbReference>
<sequence length="97" mass="10149">METTGSNHSNRLLFLLRTSSIPDGLIGNVRSSSTAANGSTGDSPAMAAFGDGGSNRLRSSPVPGGTLKLGNEEVDEIISVSEDDGNEVLMNYDDKEF</sequence>
<accession>A0ACB9E0P0</accession>
<reference evidence="1 2" key="2">
    <citation type="journal article" date="2022" name="Mol. Ecol. Resour.">
        <title>The genomes of chicory, endive, great burdock and yacon provide insights into Asteraceae paleo-polyploidization history and plant inulin production.</title>
        <authorList>
            <person name="Fan W."/>
            <person name="Wang S."/>
            <person name="Wang H."/>
            <person name="Wang A."/>
            <person name="Jiang F."/>
            <person name="Liu H."/>
            <person name="Zhao H."/>
            <person name="Xu D."/>
            <person name="Zhang Y."/>
        </authorList>
    </citation>
    <scope>NUCLEOTIDE SEQUENCE [LARGE SCALE GENOMIC DNA]</scope>
    <source>
        <strain evidence="2">cv. Punajuju</strain>
        <tissue evidence="1">Leaves</tissue>
    </source>
</reference>
<evidence type="ECO:0000313" key="2">
    <source>
        <dbReference type="Proteomes" id="UP001055811"/>
    </source>
</evidence>
<reference evidence="2" key="1">
    <citation type="journal article" date="2022" name="Mol. Ecol. Resour.">
        <title>The genomes of chicory, endive, great burdock and yacon provide insights into Asteraceae palaeo-polyploidization history and plant inulin production.</title>
        <authorList>
            <person name="Fan W."/>
            <person name="Wang S."/>
            <person name="Wang H."/>
            <person name="Wang A."/>
            <person name="Jiang F."/>
            <person name="Liu H."/>
            <person name="Zhao H."/>
            <person name="Xu D."/>
            <person name="Zhang Y."/>
        </authorList>
    </citation>
    <scope>NUCLEOTIDE SEQUENCE [LARGE SCALE GENOMIC DNA]</scope>
    <source>
        <strain evidence="2">cv. Punajuju</strain>
    </source>
</reference>